<feature type="compositionally biased region" description="Acidic residues" evidence="1">
    <location>
        <begin position="117"/>
        <end position="131"/>
    </location>
</feature>
<dbReference type="GO" id="GO:0015630">
    <property type="term" value="C:microtubule cytoskeleton"/>
    <property type="evidence" value="ECO:0007669"/>
    <property type="project" value="TreeGrafter"/>
</dbReference>
<proteinExistence type="predicted"/>
<sequence>MTRPHIIRADTIDLQDHIFPSAQDHSRQAQNPASQGIGQTAPHQAAAVRHMQEERHSEEEQLSHAWNPTDGNLHNEPPSDDEHVLFENGVHDQHQVYQRDDSAIQQNGGHSGSHEEEPGDADADDGMDDDMMDKISSSPSIDDEDIDFEFVYALHTFVATVEGQANATKGDTMVLLDDSNSYWWLVRVVKDNSIGRSRPFQGV</sequence>
<dbReference type="GO" id="GO:0051286">
    <property type="term" value="C:cell tip"/>
    <property type="evidence" value="ECO:0007669"/>
    <property type="project" value="TreeGrafter"/>
</dbReference>
<reference evidence="4" key="3">
    <citation type="submission" date="2025-04" db="UniProtKB">
        <authorList>
            <consortium name="RefSeq"/>
        </authorList>
    </citation>
    <scope>IDENTIFICATION</scope>
    <source>
        <strain evidence="4">CBS 781.70</strain>
    </source>
</reference>
<dbReference type="OrthoDB" id="196165at2759"/>
<reference evidence="2 4" key="1">
    <citation type="submission" date="2020-01" db="EMBL/GenBank/DDBJ databases">
        <authorList>
            <consortium name="DOE Joint Genome Institute"/>
            <person name="Haridas S."/>
            <person name="Albert R."/>
            <person name="Binder M."/>
            <person name="Bloem J."/>
            <person name="Labutti K."/>
            <person name="Salamov A."/>
            <person name="Andreopoulos B."/>
            <person name="Baker S.E."/>
            <person name="Barry K."/>
            <person name="Bills G."/>
            <person name="Bluhm B.H."/>
            <person name="Cannon C."/>
            <person name="Castanera R."/>
            <person name="Culley D.E."/>
            <person name="Daum C."/>
            <person name="Ezra D."/>
            <person name="Gonzalez J.B."/>
            <person name="Henrissat B."/>
            <person name="Kuo A."/>
            <person name="Liang C."/>
            <person name="Lipzen A."/>
            <person name="Lutzoni F."/>
            <person name="Magnuson J."/>
            <person name="Mondo S."/>
            <person name="Nolan M."/>
            <person name="Ohm R."/>
            <person name="Pangilinan J."/>
            <person name="Park H.-J."/>
            <person name="Ramirez L."/>
            <person name="Alfaro M."/>
            <person name="Sun H."/>
            <person name="Tritt A."/>
            <person name="Yoshinaga Y."/>
            <person name="Zwiers L.-H."/>
            <person name="Turgeon B.G."/>
            <person name="Goodwin S.B."/>
            <person name="Spatafora J.W."/>
            <person name="Crous P.W."/>
            <person name="Grigoriev I.V."/>
        </authorList>
    </citation>
    <scope>NUCLEOTIDE SEQUENCE</scope>
    <source>
        <strain evidence="2 4">CBS 781.70</strain>
    </source>
</reference>
<dbReference type="EMBL" id="ML975151">
    <property type="protein sequence ID" value="KAF1815425.1"/>
    <property type="molecule type" value="Genomic_DNA"/>
</dbReference>
<accession>A0A6G1GBG7</accession>
<feature type="compositionally biased region" description="Basic and acidic residues" evidence="1">
    <location>
        <begin position="50"/>
        <end position="62"/>
    </location>
</feature>
<dbReference type="PANTHER" id="PTHR47775">
    <property type="entry name" value="BUD SITE SELECTION PROTEIN 14"/>
    <property type="match status" value="1"/>
</dbReference>
<dbReference type="GO" id="GO:0030950">
    <property type="term" value="P:establishment or maintenance of actin cytoskeleton polarity"/>
    <property type="evidence" value="ECO:0007669"/>
    <property type="project" value="TreeGrafter"/>
</dbReference>
<protein>
    <recommendedName>
        <fullName evidence="5">SH3 domain-containing protein</fullName>
    </recommendedName>
</protein>
<feature type="compositionally biased region" description="Polar residues" evidence="1">
    <location>
        <begin position="28"/>
        <end position="42"/>
    </location>
</feature>
<evidence type="ECO:0000313" key="2">
    <source>
        <dbReference type="EMBL" id="KAF1815425.1"/>
    </source>
</evidence>
<feature type="region of interest" description="Disordered" evidence="1">
    <location>
        <begin position="104"/>
        <end position="140"/>
    </location>
</feature>
<dbReference type="GeneID" id="54414777"/>
<evidence type="ECO:0000313" key="4">
    <source>
        <dbReference type="RefSeq" id="XP_033537056.1"/>
    </source>
</evidence>
<dbReference type="RefSeq" id="XP_033537056.1">
    <property type="nucleotide sequence ID" value="XM_033674207.1"/>
</dbReference>
<evidence type="ECO:0000256" key="1">
    <source>
        <dbReference type="SAM" id="MobiDB-lite"/>
    </source>
</evidence>
<name>A0A6G1GBG7_9PEZI</name>
<dbReference type="Proteomes" id="UP000504638">
    <property type="component" value="Unplaced"/>
</dbReference>
<dbReference type="InterPro" id="IPR053039">
    <property type="entry name" value="Polarity_Bud-Selection_Reg"/>
</dbReference>
<dbReference type="PANTHER" id="PTHR47775:SF1">
    <property type="entry name" value="BUD SITE SELECTION PROTEIN 14"/>
    <property type="match status" value="1"/>
</dbReference>
<dbReference type="InterPro" id="IPR036028">
    <property type="entry name" value="SH3-like_dom_sf"/>
</dbReference>
<gene>
    <name evidence="2 4" type="ORF">P152DRAFT_185202</name>
</gene>
<organism evidence="2">
    <name type="scientific">Eremomyces bilateralis CBS 781.70</name>
    <dbReference type="NCBI Taxonomy" id="1392243"/>
    <lineage>
        <taxon>Eukaryota</taxon>
        <taxon>Fungi</taxon>
        <taxon>Dikarya</taxon>
        <taxon>Ascomycota</taxon>
        <taxon>Pezizomycotina</taxon>
        <taxon>Dothideomycetes</taxon>
        <taxon>Dothideomycetes incertae sedis</taxon>
        <taxon>Eremomycetales</taxon>
        <taxon>Eremomycetaceae</taxon>
        <taxon>Eremomyces</taxon>
    </lineage>
</organism>
<dbReference type="SUPFAM" id="SSF50044">
    <property type="entry name" value="SH3-domain"/>
    <property type="match status" value="1"/>
</dbReference>
<keyword evidence="3" id="KW-1185">Reference proteome</keyword>
<feature type="region of interest" description="Disordered" evidence="1">
    <location>
        <begin position="23"/>
        <end position="84"/>
    </location>
</feature>
<dbReference type="Gene3D" id="2.30.30.40">
    <property type="entry name" value="SH3 Domains"/>
    <property type="match status" value="1"/>
</dbReference>
<dbReference type="GO" id="GO:0008104">
    <property type="term" value="P:intracellular protein localization"/>
    <property type="evidence" value="ECO:0007669"/>
    <property type="project" value="TreeGrafter"/>
</dbReference>
<reference evidence="4" key="2">
    <citation type="submission" date="2020-04" db="EMBL/GenBank/DDBJ databases">
        <authorList>
            <consortium name="NCBI Genome Project"/>
        </authorList>
    </citation>
    <scope>NUCLEOTIDE SEQUENCE</scope>
    <source>
        <strain evidence="4">CBS 781.70</strain>
    </source>
</reference>
<dbReference type="AlphaFoldDB" id="A0A6G1GBG7"/>
<evidence type="ECO:0000313" key="3">
    <source>
        <dbReference type="Proteomes" id="UP000504638"/>
    </source>
</evidence>
<evidence type="ECO:0008006" key="5">
    <source>
        <dbReference type="Google" id="ProtNLM"/>
    </source>
</evidence>